<sequence length="822" mass="85972">MLLPGWSRAPVGLLVAMLMACAGEPPGVSPQDGSSDDAGVVDAGARDAGEPDAGRPDAGEPDAGPVGEPDAGVCHDDNPCTAERLDESGQCVYPAAPDGTGCDDGEACTTGDRCMSGACKGEPLTRPAATFGTVWSHGADPAEHGGPPLEGLAESVSDDRILFGEPLGGVGLSVSLVRVGPEGLVRLDQRVLDLYAERFLGTWDWSDRFTTFFVPLGADRVVAVGTRQRVELLGLEGDRLASLSRYTLPPTSDSIVSGAGRGERFWTCAGYVVTAWRVGADASLGQDAAQSFQLPGGTCRSLALSPDGRTLWAATALGLVPVDVSSPTGAVVRPTLFGTQAFFHVQARGDFVVAHELLRYGELGRIFVYRAADLAGTGTPSPVATFAPMEGAGRWERPLGFVLLDGELLIEWFRLVGTLRSYTVERHGLTAGGVSSVMGSILLREGEEVGLHLSPLLLTGAGRHAVLQPWRRVLTLEDGGVMRFKTGVAHGALERVRAAADGTLLAVGPFESHRVDLTNPEQPTLATGGMLLPADTRRLRLAPSVSGQGPLELVTVPVSGSHVHQEDGTAVLSCLRPGAGALLEPAGQVSVAGGPAALMSTNGQLFQMAATSQGAYRLRRFTLPTTCTGAVLAPADEKLLTLDGGSGTRTDWAFAVDGERSEVLLGEVRFGTPGDPSRLSLRWSSWTGGDAATGVLSGTTDQFTALALAKGRALVIENGRQVYLLERQGTQVVTRKHVDLSQLPAPLDVRRILAFDGTVAYLALASSPFGVVALRADDLSVLARYTTPTAVRSLVVSGEWLVFGMNDALTVATPVCGEIQVN</sequence>
<name>A0ABX7PDD9_9BACT</name>
<gene>
    <name evidence="3" type="ORF">JY651_38875</name>
</gene>
<dbReference type="InterPro" id="IPR011044">
    <property type="entry name" value="Quino_amine_DH_bsu"/>
</dbReference>
<evidence type="ECO:0000256" key="2">
    <source>
        <dbReference type="SAM" id="SignalP"/>
    </source>
</evidence>
<evidence type="ECO:0000313" key="3">
    <source>
        <dbReference type="EMBL" id="QSQ28628.1"/>
    </source>
</evidence>
<feature type="compositionally biased region" description="Low complexity" evidence="1">
    <location>
        <begin position="32"/>
        <end position="43"/>
    </location>
</feature>
<feature type="signal peptide" evidence="2">
    <location>
        <begin position="1"/>
        <end position="22"/>
    </location>
</feature>
<dbReference type="EMBL" id="CP071090">
    <property type="protein sequence ID" value="QSQ28628.1"/>
    <property type="molecule type" value="Genomic_DNA"/>
</dbReference>
<dbReference type="SUPFAM" id="SSF50969">
    <property type="entry name" value="YVTN repeat-like/Quinoprotein amine dehydrogenase"/>
    <property type="match status" value="1"/>
</dbReference>
<dbReference type="RefSeq" id="WP_206730138.1">
    <property type="nucleotide sequence ID" value="NZ_CP071090.1"/>
</dbReference>
<keyword evidence="4" id="KW-1185">Reference proteome</keyword>
<feature type="chain" id="PRO_5045541060" description="Lipoprotein" evidence="2">
    <location>
        <begin position="23"/>
        <end position="822"/>
    </location>
</feature>
<proteinExistence type="predicted"/>
<reference evidence="3 4" key="1">
    <citation type="submission" date="2021-02" db="EMBL/GenBank/DDBJ databases">
        <title>De Novo genome assembly of isolated myxobacteria.</title>
        <authorList>
            <person name="Stevens D.C."/>
        </authorList>
    </citation>
    <scope>NUCLEOTIDE SEQUENCE [LARGE SCALE GENOMIC DNA]</scope>
    <source>
        <strain evidence="4">SCPEA02</strain>
    </source>
</reference>
<protein>
    <recommendedName>
        <fullName evidence="5">Lipoprotein</fullName>
    </recommendedName>
</protein>
<evidence type="ECO:0000256" key="1">
    <source>
        <dbReference type="SAM" id="MobiDB-lite"/>
    </source>
</evidence>
<feature type="region of interest" description="Disordered" evidence="1">
    <location>
        <begin position="24"/>
        <end position="80"/>
    </location>
</feature>
<keyword evidence="2" id="KW-0732">Signal</keyword>
<feature type="compositionally biased region" description="Basic and acidic residues" evidence="1">
    <location>
        <begin position="44"/>
        <end position="58"/>
    </location>
</feature>
<evidence type="ECO:0008006" key="5">
    <source>
        <dbReference type="Google" id="ProtNLM"/>
    </source>
</evidence>
<evidence type="ECO:0000313" key="4">
    <source>
        <dbReference type="Proteomes" id="UP000662747"/>
    </source>
</evidence>
<accession>A0ABX7PDD9</accession>
<organism evidence="3 4">
    <name type="scientific">Pyxidicoccus parkwayensis</name>
    <dbReference type="NCBI Taxonomy" id="2813578"/>
    <lineage>
        <taxon>Bacteria</taxon>
        <taxon>Pseudomonadati</taxon>
        <taxon>Myxococcota</taxon>
        <taxon>Myxococcia</taxon>
        <taxon>Myxococcales</taxon>
        <taxon>Cystobacterineae</taxon>
        <taxon>Myxococcaceae</taxon>
        <taxon>Pyxidicoccus</taxon>
    </lineage>
</organism>
<dbReference type="Proteomes" id="UP000662747">
    <property type="component" value="Chromosome"/>
</dbReference>